<dbReference type="EMBL" id="JAGPXF010000002">
    <property type="protein sequence ID" value="KAH7257596.1"/>
    <property type="molecule type" value="Genomic_DNA"/>
</dbReference>
<feature type="coiled-coil region" evidence="1">
    <location>
        <begin position="137"/>
        <end position="183"/>
    </location>
</feature>
<evidence type="ECO:0000313" key="3">
    <source>
        <dbReference type="EMBL" id="KAH7257596.1"/>
    </source>
</evidence>
<accession>A0A8K0S781</accession>
<organism evidence="3 4">
    <name type="scientific">Fusarium tricinctum</name>
    <dbReference type="NCBI Taxonomy" id="61284"/>
    <lineage>
        <taxon>Eukaryota</taxon>
        <taxon>Fungi</taxon>
        <taxon>Dikarya</taxon>
        <taxon>Ascomycota</taxon>
        <taxon>Pezizomycotina</taxon>
        <taxon>Sordariomycetes</taxon>
        <taxon>Hypocreomycetidae</taxon>
        <taxon>Hypocreales</taxon>
        <taxon>Nectriaceae</taxon>
        <taxon>Fusarium</taxon>
        <taxon>Fusarium tricinctum species complex</taxon>
    </lineage>
</organism>
<protein>
    <submittedName>
        <fullName evidence="3">Uncharacterized protein</fullName>
    </submittedName>
</protein>
<feature type="region of interest" description="Disordered" evidence="2">
    <location>
        <begin position="622"/>
        <end position="654"/>
    </location>
</feature>
<feature type="region of interest" description="Disordered" evidence="2">
    <location>
        <begin position="1"/>
        <end position="77"/>
    </location>
</feature>
<evidence type="ECO:0000256" key="2">
    <source>
        <dbReference type="SAM" id="MobiDB-lite"/>
    </source>
</evidence>
<sequence>MADEHITNTKKASEALIKSRQTADDVSLLEWRPGRDPANIEINRRVRRSQRIQGSHETESPQEGHHTGEPPSTIASVHGQQDFTGELTAITPNSSETSAQLSSITVGPLRRTRRAIPADWKPPLAIGDSLGNNLSRIEEAERSVLQWEAIVENARKSQPLADLSGLERQLENTRREFEEMEESDENMVPVDELQSTQRQRVQERIRLLTTSLERSECPAGDINIRAAIQAYRTRTIKCWDKWTLLYAGQVADFCPSYESFTLDRDERMNRYHSLYGEGWLWYEPPLAPRGNYQPEQLMAATWAQPSEHCGMLTGYQAFGWNIHMGFRRVKGFHSRVSKRLGDPNPRKSGKVLLYQTKMREEESEERDTCFVEDEDNDKAAPRVCFNMQLDSGATHPCLHNTDLDYIGIDRKTYPAQTHTPINTATSSAVAKIYEMRVDVCRHNGESLVGDKPVYPDDRRELGGIVPVLVLIQSSDDQSGPLDEWLKEAEINGGDISEKTMAERYRGQRESRLSGMLPFQVCYFSGTPGASTFWFGEDRRDVIGTDRMPGQRRWERHKRVQGAKVPKEVLNMNRPTIIFEQKNKNGTRVVDVDSIEDPGMSFLTIDDKNGSRRVFLRAGEEPKEVILSSRTKSQAKTPAPTRVLRPRKRQKTASS</sequence>
<reference evidence="3" key="1">
    <citation type="journal article" date="2021" name="Nat. Commun.">
        <title>Genetic determinants of endophytism in the Arabidopsis root mycobiome.</title>
        <authorList>
            <person name="Mesny F."/>
            <person name="Miyauchi S."/>
            <person name="Thiergart T."/>
            <person name="Pickel B."/>
            <person name="Atanasova L."/>
            <person name="Karlsson M."/>
            <person name="Huettel B."/>
            <person name="Barry K.W."/>
            <person name="Haridas S."/>
            <person name="Chen C."/>
            <person name="Bauer D."/>
            <person name="Andreopoulos W."/>
            <person name="Pangilinan J."/>
            <person name="LaButti K."/>
            <person name="Riley R."/>
            <person name="Lipzen A."/>
            <person name="Clum A."/>
            <person name="Drula E."/>
            <person name="Henrissat B."/>
            <person name="Kohler A."/>
            <person name="Grigoriev I.V."/>
            <person name="Martin F.M."/>
            <person name="Hacquard S."/>
        </authorList>
    </citation>
    <scope>NUCLEOTIDE SEQUENCE</scope>
    <source>
        <strain evidence="3">MPI-SDFR-AT-0068</strain>
    </source>
</reference>
<gene>
    <name evidence="3" type="ORF">BKA59DRAFT_433923</name>
</gene>
<feature type="compositionally biased region" description="Basic and acidic residues" evidence="2">
    <location>
        <begin position="54"/>
        <end position="68"/>
    </location>
</feature>
<keyword evidence="1" id="KW-0175">Coiled coil</keyword>
<evidence type="ECO:0000313" key="4">
    <source>
        <dbReference type="Proteomes" id="UP000813427"/>
    </source>
</evidence>
<name>A0A8K0S781_9HYPO</name>
<proteinExistence type="predicted"/>
<evidence type="ECO:0000256" key="1">
    <source>
        <dbReference type="SAM" id="Coils"/>
    </source>
</evidence>
<feature type="compositionally biased region" description="Basic residues" evidence="2">
    <location>
        <begin position="643"/>
        <end position="654"/>
    </location>
</feature>
<keyword evidence="4" id="KW-1185">Reference proteome</keyword>
<dbReference type="AlphaFoldDB" id="A0A8K0S781"/>
<dbReference type="Proteomes" id="UP000813427">
    <property type="component" value="Unassembled WGS sequence"/>
</dbReference>
<dbReference type="OrthoDB" id="5376010at2759"/>
<feature type="compositionally biased region" description="Basic and acidic residues" evidence="2">
    <location>
        <begin position="1"/>
        <end position="13"/>
    </location>
</feature>
<comment type="caution">
    <text evidence="3">The sequence shown here is derived from an EMBL/GenBank/DDBJ whole genome shotgun (WGS) entry which is preliminary data.</text>
</comment>